<comment type="subcellular location">
    <subcellularLocation>
        <location evidence="1">Cell outer membrane</location>
    </subcellularLocation>
</comment>
<evidence type="ECO:0000256" key="1">
    <source>
        <dbReference type="ARBA" id="ARBA00004442"/>
    </source>
</evidence>
<evidence type="ECO:0000256" key="3">
    <source>
        <dbReference type="ARBA" id="ARBA00023237"/>
    </source>
</evidence>
<dbReference type="InterPro" id="IPR036737">
    <property type="entry name" value="OmpA-like_sf"/>
</dbReference>
<keyword evidence="2 4" id="KW-0472">Membrane</keyword>
<evidence type="ECO:0000256" key="5">
    <source>
        <dbReference type="SAM" id="SignalP"/>
    </source>
</evidence>
<feature type="signal peptide" evidence="5">
    <location>
        <begin position="1"/>
        <end position="23"/>
    </location>
</feature>
<gene>
    <name evidence="7" type="ORF">JCM14722_13570</name>
</gene>
<evidence type="ECO:0000313" key="8">
    <source>
        <dbReference type="Proteomes" id="UP001061361"/>
    </source>
</evidence>
<evidence type="ECO:0000256" key="4">
    <source>
        <dbReference type="PROSITE-ProRule" id="PRU00473"/>
    </source>
</evidence>
<dbReference type="InterPro" id="IPR006690">
    <property type="entry name" value="OMPA-like_CS"/>
</dbReference>
<dbReference type="SUPFAM" id="SSF103088">
    <property type="entry name" value="OmpA-like"/>
    <property type="match status" value="1"/>
</dbReference>
<dbReference type="PANTHER" id="PTHR30329:SF21">
    <property type="entry name" value="LIPOPROTEIN YIAD-RELATED"/>
    <property type="match status" value="1"/>
</dbReference>
<accession>A0ABM8AR78</accession>
<keyword evidence="5" id="KW-0732">Signal</keyword>
<dbReference type="CDD" id="cd07185">
    <property type="entry name" value="OmpA_C-like"/>
    <property type="match status" value="1"/>
</dbReference>
<protein>
    <submittedName>
        <fullName evidence="7">Membrane protein</fullName>
    </submittedName>
</protein>
<keyword evidence="3" id="KW-0998">Cell outer membrane</keyword>
<dbReference type="Proteomes" id="UP001061361">
    <property type="component" value="Chromosome"/>
</dbReference>
<evidence type="ECO:0000313" key="7">
    <source>
        <dbReference type="EMBL" id="BDQ33815.1"/>
    </source>
</evidence>
<evidence type="ECO:0000256" key="2">
    <source>
        <dbReference type="ARBA" id="ARBA00023136"/>
    </source>
</evidence>
<dbReference type="CDD" id="cd00198">
    <property type="entry name" value="vWFA"/>
    <property type="match status" value="1"/>
</dbReference>
<dbReference type="InterPro" id="IPR050330">
    <property type="entry name" value="Bact_OuterMem_StrucFunc"/>
</dbReference>
<organism evidence="7 8">
    <name type="scientific">Pseudodesulfovibrio portus</name>
    <dbReference type="NCBI Taxonomy" id="231439"/>
    <lineage>
        <taxon>Bacteria</taxon>
        <taxon>Pseudomonadati</taxon>
        <taxon>Thermodesulfobacteriota</taxon>
        <taxon>Desulfovibrionia</taxon>
        <taxon>Desulfovibrionales</taxon>
        <taxon>Desulfovibrionaceae</taxon>
    </lineage>
</organism>
<reference evidence="7" key="1">
    <citation type="submission" date="2022-08" db="EMBL/GenBank/DDBJ databases">
        <title>Genome Sequence of the sulphate-reducing bacterium, Pseudodesulfovibrio portus JCM14722.</title>
        <authorList>
            <person name="Kondo R."/>
            <person name="Kataoka T."/>
        </authorList>
    </citation>
    <scope>NUCLEOTIDE SEQUENCE</scope>
    <source>
        <strain evidence="7">JCM 14722</strain>
    </source>
</reference>
<name>A0ABM8AR78_9BACT</name>
<dbReference type="Gene3D" id="3.40.50.410">
    <property type="entry name" value="von Willebrand factor, type A domain"/>
    <property type="match status" value="1"/>
</dbReference>
<dbReference type="Gene3D" id="3.30.1330.60">
    <property type="entry name" value="OmpA-like domain"/>
    <property type="match status" value="1"/>
</dbReference>
<feature type="chain" id="PRO_5045783639" evidence="5">
    <location>
        <begin position="24"/>
        <end position="347"/>
    </location>
</feature>
<dbReference type="PROSITE" id="PS01068">
    <property type="entry name" value="OMPA_1"/>
    <property type="match status" value="1"/>
</dbReference>
<dbReference type="InterPro" id="IPR006665">
    <property type="entry name" value="OmpA-like"/>
</dbReference>
<dbReference type="EMBL" id="AP026708">
    <property type="protein sequence ID" value="BDQ33815.1"/>
    <property type="molecule type" value="Genomic_DNA"/>
</dbReference>
<proteinExistence type="predicted"/>
<dbReference type="InterPro" id="IPR006664">
    <property type="entry name" value="OMP_bac"/>
</dbReference>
<keyword evidence="8" id="KW-1185">Reference proteome</keyword>
<sequence>MKTSKRLLFLALAALLTLSFAFAATANAKMVKKVDNFILFVDQSGSMAMKGDFKVKKIEMAVQNILALNNAIPELDYNSGVYMFAPFEEMCGMKPYSKANVEGAAKAIDTGFDIFNRQTPMGAGLASIDGPLSSLSGKTALIIFTDGASNIGADPVAKAQALYAKYGDKLCVHVVSYADTADGQAVIEGIRAAFPCTVPADAATFADAGALKRYAQAVFYGEVADPAPKPAPVPMVKETISFNLNFDFDKYSITEEMTPILSRAKALLEQDPAASYVISGHTDSTGTDAYNQGLSERRANSVMNWLTANGVGADRMEAVGYGESQPKYDNTTKEGRRLNRRVEILTK</sequence>
<dbReference type="PANTHER" id="PTHR30329">
    <property type="entry name" value="STATOR ELEMENT OF FLAGELLAR MOTOR COMPLEX"/>
    <property type="match status" value="1"/>
</dbReference>
<dbReference type="PROSITE" id="PS51123">
    <property type="entry name" value="OMPA_2"/>
    <property type="match status" value="1"/>
</dbReference>
<evidence type="ECO:0000259" key="6">
    <source>
        <dbReference type="PROSITE" id="PS51123"/>
    </source>
</evidence>
<dbReference type="RefSeq" id="WP_264983870.1">
    <property type="nucleotide sequence ID" value="NZ_AP026708.1"/>
</dbReference>
<dbReference type="SUPFAM" id="SSF53300">
    <property type="entry name" value="vWA-like"/>
    <property type="match status" value="1"/>
</dbReference>
<dbReference type="InterPro" id="IPR036465">
    <property type="entry name" value="vWFA_dom_sf"/>
</dbReference>
<dbReference type="Pfam" id="PF00691">
    <property type="entry name" value="OmpA"/>
    <property type="match status" value="1"/>
</dbReference>
<dbReference type="PRINTS" id="PR01021">
    <property type="entry name" value="OMPADOMAIN"/>
</dbReference>
<feature type="domain" description="OmpA-like" evidence="6">
    <location>
        <begin position="233"/>
        <end position="347"/>
    </location>
</feature>